<evidence type="ECO:0000313" key="2">
    <source>
        <dbReference type="Proteomes" id="UP000551501"/>
    </source>
</evidence>
<protein>
    <submittedName>
        <fullName evidence="1">Uncharacterized protein</fullName>
    </submittedName>
</protein>
<reference evidence="1 2" key="1">
    <citation type="submission" date="2020-08" db="EMBL/GenBank/DDBJ databases">
        <title>Sequencing the genomes of 1000 actinobacteria strains.</title>
        <authorList>
            <person name="Klenk H.-P."/>
        </authorList>
    </citation>
    <scope>NUCLEOTIDE SEQUENCE [LARGE SCALE GENOMIC DNA]</scope>
    <source>
        <strain evidence="1 2">DSM 45298</strain>
    </source>
</reference>
<dbReference type="Proteomes" id="UP000551501">
    <property type="component" value="Unassembled WGS sequence"/>
</dbReference>
<name>A0A840F5I8_9ACTN</name>
<evidence type="ECO:0000313" key="1">
    <source>
        <dbReference type="EMBL" id="MBB4136769.1"/>
    </source>
</evidence>
<dbReference type="AlphaFoldDB" id="A0A840F5I8"/>
<dbReference type="EMBL" id="JACIFP010000001">
    <property type="protein sequence ID" value="MBB4136769.1"/>
    <property type="molecule type" value="Genomic_DNA"/>
</dbReference>
<keyword evidence="2" id="KW-1185">Reference proteome</keyword>
<comment type="caution">
    <text evidence="1">The sequence shown here is derived from an EMBL/GenBank/DDBJ whole genome shotgun (WGS) entry which is preliminary data.</text>
</comment>
<organism evidence="1 2">
    <name type="scientific">Gordonia humi</name>
    <dbReference type="NCBI Taxonomy" id="686429"/>
    <lineage>
        <taxon>Bacteria</taxon>
        <taxon>Bacillati</taxon>
        <taxon>Actinomycetota</taxon>
        <taxon>Actinomycetes</taxon>
        <taxon>Mycobacteriales</taxon>
        <taxon>Gordoniaceae</taxon>
        <taxon>Gordonia</taxon>
    </lineage>
</organism>
<sequence length="39" mass="4376">MAGQKNWQLEEIETDEHRRAQGLSGELVLAATPRRLATV</sequence>
<proteinExistence type="predicted"/>
<gene>
    <name evidence="1" type="ORF">BKA16_003321</name>
</gene>
<accession>A0A840F5I8</accession>